<evidence type="ECO:0000313" key="1">
    <source>
        <dbReference type="EMBL" id="MDX8046590.1"/>
    </source>
</evidence>
<organism evidence="1 2">
    <name type="scientific">Gracilibacillus pellucidus</name>
    <dbReference type="NCBI Taxonomy" id="3095368"/>
    <lineage>
        <taxon>Bacteria</taxon>
        <taxon>Bacillati</taxon>
        <taxon>Bacillota</taxon>
        <taxon>Bacilli</taxon>
        <taxon>Bacillales</taxon>
        <taxon>Bacillaceae</taxon>
        <taxon>Gracilibacillus</taxon>
    </lineage>
</organism>
<dbReference type="EMBL" id="JAWZSR010000006">
    <property type="protein sequence ID" value="MDX8046590.1"/>
    <property type="molecule type" value="Genomic_DNA"/>
</dbReference>
<gene>
    <name evidence="1" type="ORF">SH601_11405</name>
</gene>
<name>A0ACC6M6I5_9BACI</name>
<proteinExistence type="predicted"/>
<accession>A0ACC6M6I5</accession>
<reference evidence="1" key="1">
    <citation type="submission" date="2023-11" db="EMBL/GenBank/DDBJ databases">
        <title>Gracilibacillus pellucida a moderately halophilic bacterium isolated from saline soil in Xinjiang province.</title>
        <authorList>
            <person name="Zhang Z."/>
            <person name="Tan F."/>
            <person name="Wang Y."/>
            <person name="Xia M."/>
        </authorList>
    </citation>
    <scope>NUCLEOTIDE SEQUENCE</scope>
    <source>
        <strain evidence="1">S3-1-1</strain>
    </source>
</reference>
<protein>
    <submittedName>
        <fullName evidence="1">Uncharacterized protein</fullName>
    </submittedName>
</protein>
<comment type="caution">
    <text evidence="1">The sequence shown here is derived from an EMBL/GenBank/DDBJ whole genome shotgun (WGS) entry which is preliminary data.</text>
</comment>
<keyword evidence="2" id="KW-1185">Reference proteome</keyword>
<dbReference type="Proteomes" id="UP001277972">
    <property type="component" value="Unassembled WGS sequence"/>
</dbReference>
<evidence type="ECO:0000313" key="2">
    <source>
        <dbReference type="Proteomes" id="UP001277972"/>
    </source>
</evidence>
<sequence>MEEERENLIIFPKWKDNLEEKAKTAMQENHFSEAYEYFHQLTENGVKSHEVMTGKLICMMELNMEEEAEELCEELIAKRDSYFTSYVHIYATLLFQSSKYNEVMLLIEEALTETTIPSHINEQLRHMYQLSEELKEQEDKQSYIEVKKQLEEAIEQGNDRKQWYMIKRLLNLEIYEDTELYRSMLENPEIHPVVKTALLEYYQKLELERPIHIEKFQLKDKIEAEELTEVLSTAFIRGVTSCLDEVQQQDPTKFQMMQFILERFAYVYTPFLPQEENYPLLAQSLMYYVNQSLQYINEEDDRQSSIMKEHYIKMIDVSETLYGTILDV</sequence>